<dbReference type="RefSeq" id="WP_110522749.1">
    <property type="nucleotide sequence ID" value="NZ_QKOE01000001.1"/>
</dbReference>
<evidence type="ECO:0008006" key="4">
    <source>
        <dbReference type="Google" id="ProtNLM"/>
    </source>
</evidence>
<dbReference type="OrthoDB" id="9182900at2"/>
<keyword evidence="3" id="KW-1185">Reference proteome</keyword>
<dbReference type="AlphaFoldDB" id="A0A323V331"/>
<dbReference type="Proteomes" id="UP000248259">
    <property type="component" value="Unassembled WGS sequence"/>
</dbReference>
<organism evidence="2 3">
    <name type="scientific">Parazoarcus communis SWub3 = DSM 12120</name>
    <dbReference type="NCBI Taxonomy" id="1121029"/>
    <lineage>
        <taxon>Bacteria</taxon>
        <taxon>Pseudomonadati</taxon>
        <taxon>Pseudomonadota</taxon>
        <taxon>Betaproteobacteria</taxon>
        <taxon>Rhodocyclales</taxon>
        <taxon>Zoogloeaceae</taxon>
        <taxon>Parazoarcus</taxon>
    </lineage>
</organism>
<proteinExistence type="predicted"/>
<feature type="signal peptide" evidence="1">
    <location>
        <begin position="1"/>
        <end position="19"/>
    </location>
</feature>
<keyword evidence="1" id="KW-0732">Signal</keyword>
<name>A0A323V331_9RHOO</name>
<accession>A0A323V331</accession>
<dbReference type="EMBL" id="QKOE01000001">
    <property type="protein sequence ID" value="PZA18450.1"/>
    <property type="molecule type" value="Genomic_DNA"/>
</dbReference>
<comment type="caution">
    <text evidence="2">The sequence shown here is derived from an EMBL/GenBank/DDBJ whole genome shotgun (WGS) entry which is preliminary data.</text>
</comment>
<evidence type="ECO:0000256" key="1">
    <source>
        <dbReference type="SAM" id="SignalP"/>
    </source>
</evidence>
<evidence type="ECO:0000313" key="2">
    <source>
        <dbReference type="EMBL" id="PZA18450.1"/>
    </source>
</evidence>
<gene>
    <name evidence="2" type="ORF">DNK49_02665</name>
</gene>
<reference evidence="2 3" key="1">
    <citation type="submission" date="2018-06" db="EMBL/GenBank/DDBJ databases">
        <title>Azoarcus communis strain SWub3 genome.</title>
        <authorList>
            <person name="Zorraquino Salvo V."/>
            <person name="Toubiana D."/>
            <person name="Blumwald E."/>
        </authorList>
    </citation>
    <scope>NUCLEOTIDE SEQUENCE [LARGE SCALE GENOMIC DNA]</scope>
    <source>
        <strain evidence="2 3">SWub3</strain>
    </source>
</reference>
<protein>
    <recommendedName>
        <fullName evidence="4">Secretion system X translation initiation factor</fullName>
    </recommendedName>
</protein>
<sequence>MNTRTTMLFGALALTLAAAGWLGMQEDETAPVSAAVERTERSAPRRLVEPVTGAAIELPALVDFRARPGLPEQGAGFATPLSFRPPPPQAVVPRPMAPALPFRFVGALDDDGERTVMLMEGKQLHLVRQGDVLGERYRVERIDAQRLELLYLPLEQRQSIDLSSK</sequence>
<evidence type="ECO:0000313" key="3">
    <source>
        <dbReference type="Proteomes" id="UP000248259"/>
    </source>
</evidence>
<feature type="chain" id="PRO_5016234532" description="Secretion system X translation initiation factor" evidence="1">
    <location>
        <begin position="20"/>
        <end position="165"/>
    </location>
</feature>